<evidence type="ECO:0000313" key="3">
    <source>
        <dbReference type="Proteomes" id="UP000595095"/>
    </source>
</evidence>
<reference evidence="2 3" key="1">
    <citation type="submission" date="2020-11" db="EMBL/GenBank/DDBJ databases">
        <title>Complete genome sequence for Salinimonas sp. strain G2-b.</title>
        <authorList>
            <person name="Park S.-J."/>
        </authorList>
    </citation>
    <scope>NUCLEOTIDE SEQUENCE [LARGE SCALE GENOMIC DNA]</scope>
    <source>
        <strain evidence="2 3">G2-b</strain>
    </source>
</reference>
<protein>
    <submittedName>
        <fullName evidence="2">FixH family protein</fullName>
    </submittedName>
</protein>
<keyword evidence="1" id="KW-0472">Membrane</keyword>
<gene>
    <name evidence="2" type="ORF">IT774_07940</name>
</gene>
<keyword evidence="1" id="KW-0812">Transmembrane</keyword>
<dbReference type="InterPro" id="IPR008620">
    <property type="entry name" value="FixH"/>
</dbReference>
<feature type="transmembrane region" description="Helical" evidence="1">
    <location>
        <begin position="12"/>
        <end position="33"/>
    </location>
</feature>
<proteinExistence type="predicted"/>
<organism evidence="2 3">
    <name type="scientific">Salinimonas marina</name>
    <dbReference type="NCBI Taxonomy" id="2785918"/>
    <lineage>
        <taxon>Bacteria</taxon>
        <taxon>Pseudomonadati</taxon>
        <taxon>Pseudomonadota</taxon>
        <taxon>Gammaproteobacteria</taxon>
        <taxon>Alteromonadales</taxon>
        <taxon>Alteromonadaceae</taxon>
        <taxon>Alteromonas/Salinimonas group</taxon>
        <taxon>Salinimonas</taxon>
    </lineage>
</organism>
<keyword evidence="1" id="KW-1133">Transmembrane helix</keyword>
<keyword evidence="3" id="KW-1185">Reference proteome</keyword>
<name>A0A7S9E0E9_9ALTE</name>
<dbReference type="Pfam" id="PF05751">
    <property type="entry name" value="FixH"/>
    <property type="match status" value="1"/>
</dbReference>
<sequence length="159" mass="18088">MHDPWYKQFWPWFFIVVPFVTLIMGGLMLYLAINTQDTLVVDDYYKEGRAINASIAREQEAKVRNISTSLQIEKGVVLVTFLSGMPAQGTAIRLSLYHTTLASRDISVLLSRDANGVYRGFIKQDITGKWRVTIEPVDLVWKLQTVVFLPSKQPVTINP</sequence>
<accession>A0A7S9E0E9</accession>
<dbReference type="AlphaFoldDB" id="A0A7S9E0E9"/>
<evidence type="ECO:0000313" key="2">
    <source>
        <dbReference type="EMBL" id="QPG07023.1"/>
    </source>
</evidence>
<dbReference type="EMBL" id="CP064795">
    <property type="protein sequence ID" value="QPG07023.1"/>
    <property type="molecule type" value="Genomic_DNA"/>
</dbReference>
<dbReference type="RefSeq" id="WP_195812094.1">
    <property type="nucleotide sequence ID" value="NZ_CP064795.1"/>
</dbReference>
<dbReference type="Proteomes" id="UP000595095">
    <property type="component" value="Chromosome"/>
</dbReference>
<dbReference type="KEGG" id="smaa:IT774_07940"/>
<evidence type="ECO:0000256" key="1">
    <source>
        <dbReference type="SAM" id="Phobius"/>
    </source>
</evidence>